<reference evidence="5" key="1">
    <citation type="journal article" date="2019" name="Int. J. Syst. Evol. Microbiol.">
        <title>The Global Catalogue of Microorganisms (GCM) 10K type strain sequencing project: providing services to taxonomists for standard genome sequencing and annotation.</title>
        <authorList>
            <consortium name="The Broad Institute Genomics Platform"/>
            <consortium name="The Broad Institute Genome Sequencing Center for Infectious Disease"/>
            <person name="Wu L."/>
            <person name="Ma J."/>
        </authorList>
    </citation>
    <scope>NUCLEOTIDE SEQUENCE [LARGE SCALE GENOMIC DNA]</scope>
    <source>
        <strain evidence="5">JCM 16929</strain>
    </source>
</reference>
<keyword evidence="2" id="KW-0503">Monooxygenase</keyword>
<proteinExistence type="predicted"/>
<evidence type="ECO:0000256" key="1">
    <source>
        <dbReference type="ARBA" id="ARBA00023002"/>
    </source>
</evidence>
<evidence type="ECO:0000313" key="5">
    <source>
        <dbReference type="Proteomes" id="UP001501490"/>
    </source>
</evidence>
<dbReference type="Gene3D" id="3.50.50.60">
    <property type="entry name" value="FAD/NAD(P)-binding domain"/>
    <property type="match status" value="1"/>
</dbReference>
<organism evidence="4 5">
    <name type="scientific">Microlunatus ginsengisoli</name>
    <dbReference type="NCBI Taxonomy" id="363863"/>
    <lineage>
        <taxon>Bacteria</taxon>
        <taxon>Bacillati</taxon>
        <taxon>Actinomycetota</taxon>
        <taxon>Actinomycetes</taxon>
        <taxon>Propionibacteriales</taxon>
        <taxon>Propionibacteriaceae</taxon>
        <taxon>Microlunatus</taxon>
    </lineage>
</organism>
<evidence type="ECO:0000313" key="4">
    <source>
        <dbReference type="EMBL" id="GAA3619700.1"/>
    </source>
</evidence>
<gene>
    <name evidence="4" type="ORF">GCM10022236_22410</name>
</gene>
<name>A0ABP6ZTY8_9ACTN</name>
<accession>A0ABP6ZTY8</accession>
<dbReference type="EMBL" id="BAABAB010000015">
    <property type="protein sequence ID" value="GAA3619700.1"/>
    <property type="molecule type" value="Genomic_DNA"/>
</dbReference>
<comment type="caution">
    <text evidence="4">The sequence shown here is derived from an EMBL/GenBank/DDBJ whole genome shotgun (WGS) entry which is preliminary data.</text>
</comment>
<dbReference type="PANTHER" id="PTHR13789:SF309">
    <property type="entry name" value="PUTATIVE (AFU_ORTHOLOGUE AFUA_6G14510)-RELATED"/>
    <property type="match status" value="1"/>
</dbReference>
<dbReference type="InterPro" id="IPR002938">
    <property type="entry name" value="FAD-bd"/>
</dbReference>
<feature type="domain" description="FAD-binding" evidence="3">
    <location>
        <begin position="12"/>
        <end position="339"/>
    </location>
</feature>
<dbReference type="PANTHER" id="PTHR13789">
    <property type="entry name" value="MONOOXYGENASE"/>
    <property type="match status" value="1"/>
</dbReference>
<keyword evidence="1" id="KW-0560">Oxidoreductase</keyword>
<dbReference type="SUPFAM" id="SSF51905">
    <property type="entry name" value="FAD/NAD(P)-binding domain"/>
    <property type="match status" value="1"/>
</dbReference>
<dbReference type="InterPro" id="IPR036188">
    <property type="entry name" value="FAD/NAD-bd_sf"/>
</dbReference>
<dbReference type="InterPro" id="IPR050493">
    <property type="entry name" value="FAD-dep_Monooxygenase_BioMet"/>
</dbReference>
<dbReference type="Pfam" id="PF01494">
    <property type="entry name" value="FAD_binding_3"/>
    <property type="match status" value="1"/>
</dbReference>
<dbReference type="RefSeq" id="WP_344804434.1">
    <property type="nucleotide sequence ID" value="NZ_BAABAB010000015.1"/>
</dbReference>
<sequence length="476" mass="50574">MTVPDKPPTSPEVAVIGASFAGLFAAAAANRAGARVVLLERDALSEDTTERPGVPQGGQPHVLLHRGLEAIEGLLPGLRDELVAAGGVPIDSGDMAWLSPDGWLPTGPGLQEFVSLSRPLLELLVRRRVLALPGVELRTQARVHGLAPADGRWRLRLADGPELAADTVIDAAGRSSRLPHWLADLGIEVPEPTTIEAKLGYATRRYRSRGARPLDVGILIGATPESETGALALPVENDEWLICGAGFGARRPSRDSAEFQGYLRALCDPAVADLAAMLEPVGDVRIHRQTGNRRHGYDKARNWPAGLLVVGDALTAFNPVYGQGITVAACQAELLTPRLRTPLDARTTARVQARLARVADLPWSIATGQDVLYPSCEQDQTAAQRLMYRWTQRVNRLAAGGDASCRRTLNSVYHLMAPGTALFRPRIVGTVLRSLVAGVPAAAARPAVLDAVVPAESVSESTGPGSFPSVNPPPTP</sequence>
<protein>
    <submittedName>
        <fullName evidence="4">NAD(P)-binding protein</fullName>
    </submittedName>
</protein>
<keyword evidence="5" id="KW-1185">Reference proteome</keyword>
<evidence type="ECO:0000259" key="3">
    <source>
        <dbReference type="Pfam" id="PF01494"/>
    </source>
</evidence>
<evidence type="ECO:0000256" key="2">
    <source>
        <dbReference type="ARBA" id="ARBA00023033"/>
    </source>
</evidence>
<dbReference type="Proteomes" id="UP001501490">
    <property type="component" value="Unassembled WGS sequence"/>
</dbReference>